<sequence length="74" mass="8387">MTHGLRIMHAGPGQGLARNDYGTIRTLSAEEWKRKKEQYERIAKDHAAKCRYKKANLYLKGKPSEIASRKNSAG</sequence>
<gene>
    <name evidence="1" type="ORF">BECKFW1821C_GA0114237_107914</name>
</gene>
<dbReference type="AlphaFoldDB" id="A0A450TZX9"/>
<dbReference type="EMBL" id="CAADFE010000079">
    <property type="protein sequence ID" value="VFJ75535.1"/>
    <property type="molecule type" value="Genomic_DNA"/>
</dbReference>
<name>A0A450TZX9_9GAMM</name>
<proteinExistence type="predicted"/>
<organism evidence="1">
    <name type="scientific">Candidatus Kentrum sp. FW</name>
    <dbReference type="NCBI Taxonomy" id="2126338"/>
    <lineage>
        <taxon>Bacteria</taxon>
        <taxon>Pseudomonadati</taxon>
        <taxon>Pseudomonadota</taxon>
        <taxon>Gammaproteobacteria</taxon>
        <taxon>Candidatus Kentrum</taxon>
    </lineage>
</organism>
<evidence type="ECO:0000313" key="1">
    <source>
        <dbReference type="EMBL" id="VFJ75535.1"/>
    </source>
</evidence>
<protein>
    <submittedName>
        <fullName evidence="1">Uncharacterized protein</fullName>
    </submittedName>
</protein>
<reference evidence="1" key="1">
    <citation type="submission" date="2019-02" db="EMBL/GenBank/DDBJ databases">
        <authorList>
            <person name="Gruber-Vodicka R. H."/>
            <person name="Seah K. B. B."/>
        </authorList>
    </citation>
    <scope>NUCLEOTIDE SEQUENCE</scope>
    <source>
        <strain evidence="1">BECK_BZ131</strain>
    </source>
</reference>
<accession>A0A450TZX9</accession>